<dbReference type="Gene3D" id="2.40.30.170">
    <property type="match status" value="1"/>
</dbReference>
<dbReference type="InterPro" id="IPR006143">
    <property type="entry name" value="RND_pump_MFP"/>
</dbReference>
<feature type="domain" description="CusB-like beta-barrel" evidence="8">
    <location>
        <begin position="269"/>
        <end position="343"/>
    </location>
</feature>
<evidence type="ECO:0000259" key="5">
    <source>
        <dbReference type="Pfam" id="PF19335"/>
    </source>
</evidence>
<dbReference type="AlphaFoldDB" id="A0A3A6U551"/>
<name>A0A3A6U551_9GAMM</name>
<evidence type="ECO:0000259" key="7">
    <source>
        <dbReference type="Pfam" id="PF25919"/>
    </source>
</evidence>
<comment type="similarity">
    <text evidence="1">Belongs to the membrane fusion protein (MFP) (TC 8.A.1) family.</text>
</comment>
<evidence type="ECO:0000313" key="10">
    <source>
        <dbReference type="EMBL" id="RJY11320.1"/>
    </source>
</evidence>
<dbReference type="RefSeq" id="WP_121854140.1">
    <property type="nucleotide sequence ID" value="NZ_CP037952.1"/>
</dbReference>
<dbReference type="InterPro" id="IPR058627">
    <property type="entry name" value="MdtA-like_C"/>
</dbReference>
<evidence type="ECO:0000256" key="4">
    <source>
        <dbReference type="ARBA" id="ARBA00023065"/>
    </source>
</evidence>
<sequence>MKLLTLSFGFSLFLVYVPLSYSSANDAEHDHHTHSMIRTAELFTEKPELSALKPSSTPAFICPMHTHIVSDKKGTCPICGMDLVQVETKTKSEDKSSPNDINVSGHMQQSLAIKVTTAKRANLSKFVQTVGQVEYDQSQIVHLHARFSGWVEKLTIKSVGDKVTKGQLLYQIYSPDLINAQDDYLLALNTLTQQGKHQGYLSLLKKAQLRLELLGFNQDQIKRLKQTKETQYRVSFYANDNGIVNDLKIREGMYIEPQTEMLSLASLQKVWIIADVFENEQNWLKVGQKAHVSVPAAQLNAIQARIDYIYPELDTITRSLRVRVVLDNPNTALKPNTLAKVALFGRPNPDALVIPQQALIQTGKTNRVIVKQDDNTFKATTVRVGILSQGEAEILSGLNIGDQVVVSGQFLLDSEASLSGSLIRLSQETPQ</sequence>
<dbReference type="Pfam" id="PF25869">
    <property type="entry name" value="3HB_CusB"/>
    <property type="match status" value="1"/>
</dbReference>
<keyword evidence="2" id="KW-0813">Transport</keyword>
<dbReference type="PANTHER" id="PTHR30097:SF15">
    <property type="entry name" value="CATION EFFLUX SYSTEM PROTEIN CUSB"/>
    <property type="match status" value="1"/>
</dbReference>
<dbReference type="InterPro" id="IPR058792">
    <property type="entry name" value="Beta-barrel_RND_2"/>
</dbReference>
<feature type="domain" description="CusB-like three alpha-helical bundle" evidence="6">
    <location>
        <begin position="176"/>
        <end position="232"/>
    </location>
</feature>
<dbReference type="GO" id="GO:0046914">
    <property type="term" value="F:transition metal ion binding"/>
    <property type="evidence" value="ECO:0007669"/>
    <property type="project" value="TreeGrafter"/>
</dbReference>
<dbReference type="Pfam" id="PF25919">
    <property type="entry name" value="BSH_CusB"/>
    <property type="match status" value="1"/>
</dbReference>
<reference evidence="10 11" key="1">
    <citation type="submission" date="2018-09" db="EMBL/GenBank/DDBJ databases">
        <title>Phylogeny of the Shewanellaceae, and recommendation for two new genera, Pseudoshewanella and Parashewanella.</title>
        <authorList>
            <person name="Wang G."/>
        </authorList>
    </citation>
    <scope>NUCLEOTIDE SEQUENCE [LARGE SCALE GENOMIC DNA]</scope>
    <source>
        <strain evidence="10 11">KCTC 22492</strain>
    </source>
</reference>
<dbReference type="InterPro" id="IPR051909">
    <property type="entry name" value="MFP_Cation_Efflux"/>
</dbReference>
<dbReference type="InterPro" id="IPR058790">
    <property type="entry name" value="BSH_CusB"/>
</dbReference>
<dbReference type="Pfam" id="PF25954">
    <property type="entry name" value="Beta-barrel_RND_2"/>
    <property type="match status" value="1"/>
</dbReference>
<dbReference type="FunFam" id="2.40.420.20:FF:000003">
    <property type="entry name" value="Cation efflux system protein cusB"/>
    <property type="match status" value="1"/>
</dbReference>
<dbReference type="PANTHER" id="PTHR30097">
    <property type="entry name" value="CATION EFFLUX SYSTEM PROTEIN CUSB"/>
    <property type="match status" value="1"/>
</dbReference>
<feature type="domain" description="Multidrug resistance protein MdtA-like C-terminal permuted SH3" evidence="9">
    <location>
        <begin position="350"/>
        <end position="408"/>
    </location>
</feature>
<protein>
    <submittedName>
        <fullName evidence="10">Efflux RND transporter periplasmic adaptor subunit</fullName>
    </submittedName>
</protein>
<feature type="domain" description="Heavy metal binding" evidence="5">
    <location>
        <begin position="60"/>
        <end position="86"/>
    </location>
</feature>
<dbReference type="EMBL" id="QYYH01000086">
    <property type="protein sequence ID" value="RJY11320.1"/>
    <property type="molecule type" value="Genomic_DNA"/>
</dbReference>
<dbReference type="InterPro" id="IPR045800">
    <property type="entry name" value="HMBD"/>
</dbReference>
<dbReference type="OrthoDB" id="9806939at2"/>
<evidence type="ECO:0000259" key="9">
    <source>
        <dbReference type="Pfam" id="PF25967"/>
    </source>
</evidence>
<keyword evidence="3" id="KW-0732">Signal</keyword>
<dbReference type="SUPFAM" id="SSF111369">
    <property type="entry name" value="HlyD-like secretion proteins"/>
    <property type="match status" value="1"/>
</dbReference>
<feature type="domain" description="CusB-like barrel-sandwich hybrid" evidence="7">
    <location>
        <begin position="141"/>
        <end position="264"/>
    </location>
</feature>
<evidence type="ECO:0000256" key="2">
    <source>
        <dbReference type="ARBA" id="ARBA00022448"/>
    </source>
</evidence>
<dbReference type="Gene3D" id="2.40.420.20">
    <property type="match status" value="1"/>
</dbReference>
<keyword evidence="11" id="KW-1185">Reference proteome</keyword>
<evidence type="ECO:0000259" key="8">
    <source>
        <dbReference type="Pfam" id="PF25954"/>
    </source>
</evidence>
<dbReference type="InterPro" id="IPR058791">
    <property type="entry name" value="3HB_CusB"/>
</dbReference>
<evidence type="ECO:0000313" key="11">
    <source>
        <dbReference type="Proteomes" id="UP000273022"/>
    </source>
</evidence>
<dbReference type="Pfam" id="PF25967">
    <property type="entry name" value="RND-MFP_C"/>
    <property type="match status" value="1"/>
</dbReference>
<organism evidence="10 11">
    <name type="scientific">Parashewanella spongiae</name>
    <dbReference type="NCBI Taxonomy" id="342950"/>
    <lineage>
        <taxon>Bacteria</taxon>
        <taxon>Pseudomonadati</taxon>
        <taxon>Pseudomonadota</taxon>
        <taxon>Gammaproteobacteria</taxon>
        <taxon>Alteromonadales</taxon>
        <taxon>Shewanellaceae</taxon>
        <taxon>Parashewanella</taxon>
    </lineage>
</organism>
<accession>A0A3A6U551</accession>
<keyword evidence="4" id="KW-0406">Ion transport</keyword>
<gene>
    <name evidence="10" type="ORF">D5R81_13365</name>
</gene>
<evidence type="ECO:0000256" key="1">
    <source>
        <dbReference type="ARBA" id="ARBA00009477"/>
    </source>
</evidence>
<dbReference type="FunFam" id="2.40.30.170:FF:000010">
    <property type="entry name" value="Efflux RND transporter periplasmic adaptor subunit"/>
    <property type="match status" value="1"/>
</dbReference>
<dbReference type="GO" id="GO:0022857">
    <property type="term" value="F:transmembrane transporter activity"/>
    <property type="evidence" value="ECO:0007669"/>
    <property type="project" value="InterPro"/>
</dbReference>
<dbReference type="GO" id="GO:0060003">
    <property type="term" value="P:copper ion export"/>
    <property type="evidence" value="ECO:0007669"/>
    <property type="project" value="TreeGrafter"/>
</dbReference>
<dbReference type="Pfam" id="PF19335">
    <property type="entry name" value="HMBD"/>
    <property type="match status" value="1"/>
</dbReference>
<dbReference type="Proteomes" id="UP000273022">
    <property type="component" value="Unassembled WGS sequence"/>
</dbReference>
<comment type="caution">
    <text evidence="10">The sequence shown here is derived from an EMBL/GenBank/DDBJ whole genome shotgun (WGS) entry which is preliminary data.</text>
</comment>
<dbReference type="Gene3D" id="2.40.50.100">
    <property type="match status" value="1"/>
</dbReference>
<evidence type="ECO:0000259" key="6">
    <source>
        <dbReference type="Pfam" id="PF25869"/>
    </source>
</evidence>
<evidence type="ECO:0000256" key="3">
    <source>
        <dbReference type="ARBA" id="ARBA00022729"/>
    </source>
</evidence>
<dbReference type="GO" id="GO:0015679">
    <property type="term" value="P:plasma membrane copper ion transport"/>
    <property type="evidence" value="ECO:0007669"/>
    <property type="project" value="TreeGrafter"/>
</dbReference>
<proteinExistence type="inferred from homology"/>
<dbReference type="NCBIfam" id="TIGR01730">
    <property type="entry name" value="RND_mfp"/>
    <property type="match status" value="1"/>
</dbReference>
<dbReference type="GO" id="GO:0030288">
    <property type="term" value="C:outer membrane-bounded periplasmic space"/>
    <property type="evidence" value="ECO:0007669"/>
    <property type="project" value="TreeGrafter"/>
</dbReference>
<dbReference type="GO" id="GO:0016020">
    <property type="term" value="C:membrane"/>
    <property type="evidence" value="ECO:0007669"/>
    <property type="project" value="InterPro"/>
</dbReference>